<evidence type="ECO:0000313" key="4">
    <source>
        <dbReference type="EMBL" id="SEA01362.1"/>
    </source>
</evidence>
<keyword evidence="5" id="KW-1185">Reference proteome</keyword>
<dbReference type="InterPro" id="IPR046867">
    <property type="entry name" value="AldOxase/xan_DH_MoCoBD2"/>
</dbReference>
<dbReference type="Gene3D" id="3.90.1170.50">
    <property type="entry name" value="Aldehyde oxidase/xanthine dehydrogenase, a/b hammerhead"/>
    <property type="match status" value="1"/>
</dbReference>
<dbReference type="PANTHER" id="PTHR11908">
    <property type="entry name" value="XANTHINE DEHYDROGENASE"/>
    <property type="match status" value="1"/>
</dbReference>
<feature type="domain" description="Aldehyde oxidase/xanthine dehydrogenase a/b hammerhead" evidence="3">
    <location>
        <begin position="20"/>
        <end position="139"/>
    </location>
</feature>
<reference evidence="4 5" key="1">
    <citation type="submission" date="2016-10" db="EMBL/GenBank/DDBJ databases">
        <authorList>
            <person name="de Groot N.N."/>
        </authorList>
    </citation>
    <scope>NUCLEOTIDE SEQUENCE [LARGE SCALE GENOMIC DNA]</scope>
    <source>
        <strain evidence="4 5">DSM 15345</strain>
    </source>
</reference>
<protein>
    <submittedName>
        <fullName evidence="4">Carbon-monoxide dehydrogenase large subunit</fullName>
    </submittedName>
</protein>
<dbReference type="SUPFAM" id="SSF54665">
    <property type="entry name" value="CO dehydrogenase molybdoprotein N-domain-like"/>
    <property type="match status" value="1"/>
</dbReference>
<dbReference type="SUPFAM" id="SSF56003">
    <property type="entry name" value="Molybdenum cofactor-binding domain"/>
    <property type="match status" value="1"/>
</dbReference>
<dbReference type="SMART" id="SM01008">
    <property type="entry name" value="Ald_Xan_dh_C"/>
    <property type="match status" value="1"/>
</dbReference>
<dbReference type="Gene3D" id="3.30.365.10">
    <property type="entry name" value="Aldehyde oxidase/xanthine dehydrogenase, molybdopterin binding domain"/>
    <property type="match status" value="4"/>
</dbReference>
<dbReference type="Pfam" id="PF02738">
    <property type="entry name" value="MoCoBD_1"/>
    <property type="match status" value="1"/>
</dbReference>
<dbReference type="RefSeq" id="WP_093249794.1">
    <property type="nucleotide sequence ID" value="NZ_FNQM01000002.1"/>
</dbReference>
<evidence type="ECO:0000256" key="2">
    <source>
        <dbReference type="ARBA" id="ARBA00023002"/>
    </source>
</evidence>
<name>A0A1H3XS23_9RHOB</name>
<dbReference type="PANTHER" id="PTHR11908:SF132">
    <property type="entry name" value="ALDEHYDE OXIDASE 1-RELATED"/>
    <property type="match status" value="1"/>
</dbReference>
<dbReference type="InterPro" id="IPR037165">
    <property type="entry name" value="AldOxase/xan_DH_Mopterin-bd_sf"/>
</dbReference>
<sequence>MTKFGLSQPASRVEDARFLRGKGSYVEDIRHAGETRAVFVRATVAHAEIGEIDVEAARAAPGVLAVITAAELEGRLVNDMDAAQLQNRDGSMCPRPPRPVLATGRVRHVGEAVVLVVAETLPQARDAAELVVVDYKDLPAVTDTAGALAEGAPQLHEAAPGNLCFDWGMGDEAATDAAFRAAAHTVSLDLINNRVVANPMETRGAVATWEDGRLHVAMNGQGPWGLKAELAKKLGLKPEQVRVTHPDVGGGFGMKTFNYPEHFALAHAAMKLGRPVKWIAERSEGMLTDVMGRDHVTCAEAAFDADHKLTAVRFTTLAGLGAYLSAFAVYIPSVVASKVLTGVYDVQTFFVNVKGTFTNTTPVDAYRGAGRPESIYAMERLMDYCARTLGVDPLALRRKNFITEFPYKTCVGENYDVGDFNRVLDRALKEADVAGFAARKAESAAQGRLRGLGLAYYIESILGDQNETTRIEFAEDGGIDLYVGTQSNGQGHETVFAQFLHDRIGVPFEKIRLIQGDTDRIAHGGGTGGSRSVTMQGSSIQGAADAWVDRVKPFAGEELEVSAADIEFADGQFRVAGTDRTLGVMDVVAKARAKGRHDLLTEERETVVPGRSYPNGAHFAEVEVDPETGVTRVVKYTVVDDFGVLMNPVLAQGQVHGGVVQGIGQAITEHVVWDEDGQLVSASLMDYAMPRADDAPMMPFHHEGTPSTANAIGMKGCGEAGTVGALAAVTNAALDAVWEAGVRHVDMPMTPLRMWRWLQGAKAAVAAE</sequence>
<accession>A0A1H3XS23</accession>
<dbReference type="Proteomes" id="UP000198703">
    <property type="component" value="Unassembled WGS sequence"/>
</dbReference>
<dbReference type="Pfam" id="PF20256">
    <property type="entry name" value="MoCoBD_2"/>
    <property type="match status" value="1"/>
</dbReference>
<evidence type="ECO:0000256" key="1">
    <source>
        <dbReference type="ARBA" id="ARBA00022505"/>
    </source>
</evidence>
<dbReference type="InterPro" id="IPR016208">
    <property type="entry name" value="Ald_Oxase/xanthine_DH-like"/>
</dbReference>
<keyword evidence="1" id="KW-0500">Molybdenum</keyword>
<gene>
    <name evidence="4" type="ORF">SAMN05444370_102518</name>
</gene>
<dbReference type="InterPro" id="IPR036856">
    <property type="entry name" value="Ald_Oxase/Xan_DH_a/b_sf"/>
</dbReference>
<dbReference type="OrthoDB" id="9758509at2"/>
<dbReference type="Pfam" id="PF01315">
    <property type="entry name" value="Ald_Xan_dh_C"/>
    <property type="match status" value="1"/>
</dbReference>
<keyword evidence="2" id="KW-0560">Oxidoreductase</keyword>
<dbReference type="InterPro" id="IPR008274">
    <property type="entry name" value="AldOxase/xan_DH_MoCoBD1"/>
</dbReference>
<dbReference type="GO" id="GO:0005506">
    <property type="term" value="F:iron ion binding"/>
    <property type="evidence" value="ECO:0007669"/>
    <property type="project" value="InterPro"/>
</dbReference>
<dbReference type="STRING" id="89524.SAMN05444370_102518"/>
<dbReference type="InterPro" id="IPR000674">
    <property type="entry name" value="Ald_Oxase/Xan_DH_a/b"/>
</dbReference>
<evidence type="ECO:0000259" key="3">
    <source>
        <dbReference type="SMART" id="SM01008"/>
    </source>
</evidence>
<proteinExistence type="predicted"/>
<dbReference type="EMBL" id="FNQM01000002">
    <property type="protein sequence ID" value="SEA01362.1"/>
    <property type="molecule type" value="Genomic_DNA"/>
</dbReference>
<dbReference type="AlphaFoldDB" id="A0A1H3XS23"/>
<evidence type="ECO:0000313" key="5">
    <source>
        <dbReference type="Proteomes" id="UP000198703"/>
    </source>
</evidence>
<dbReference type="GO" id="GO:0016491">
    <property type="term" value="F:oxidoreductase activity"/>
    <property type="evidence" value="ECO:0007669"/>
    <property type="project" value="UniProtKB-KW"/>
</dbReference>
<organism evidence="4 5">
    <name type="scientific">Rubrimonas cliftonensis</name>
    <dbReference type="NCBI Taxonomy" id="89524"/>
    <lineage>
        <taxon>Bacteria</taxon>
        <taxon>Pseudomonadati</taxon>
        <taxon>Pseudomonadota</taxon>
        <taxon>Alphaproteobacteria</taxon>
        <taxon>Rhodobacterales</taxon>
        <taxon>Paracoccaceae</taxon>
        <taxon>Rubrimonas</taxon>
    </lineage>
</organism>